<protein>
    <recommendedName>
        <fullName evidence="5">Lipoprotein</fullName>
    </recommendedName>
</protein>
<dbReference type="PROSITE" id="PS51257">
    <property type="entry name" value="PROKAR_LIPOPROTEIN"/>
    <property type="match status" value="1"/>
</dbReference>
<dbReference type="AlphaFoldDB" id="A0AB36P3V1"/>
<proteinExistence type="predicted"/>
<organism evidence="1 4">
    <name type="scientific">Flavobacterium pectinovorum</name>
    <dbReference type="NCBI Taxonomy" id="29533"/>
    <lineage>
        <taxon>Bacteria</taxon>
        <taxon>Pseudomonadati</taxon>
        <taxon>Bacteroidota</taxon>
        <taxon>Flavobacteriia</taxon>
        <taxon>Flavobacteriales</taxon>
        <taxon>Flavobacteriaceae</taxon>
        <taxon>Flavobacterium</taxon>
    </lineage>
</organism>
<dbReference type="Proteomes" id="UP000184216">
    <property type="component" value="Unassembled WGS sequence"/>
</dbReference>
<sequence length="257" mass="29018">MKKIILSFFIILSIASCSSLGIKKGMADSDGDGIADKDDVCPNDFDPNGCADGREGSAIPEYAIYFQKLKPTKSIKLNKYFKTGSTLKECNTKITNILEVGLHISDGNYKYFSINENSYAIITTKECIHEDGTLINKQNCTLNNRCNMFNPFCVEKGYARFHLILVTTKVLGHTPLDFDEEEFKTVYENDALDSNWNTIVGIKNLLNSSKIFNDEYSIVIKLFETKKVGTMGEVELLIDPTYNFDKQIDNFFKPTLQ</sequence>
<dbReference type="RefSeq" id="WP_042563855.1">
    <property type="nucleotide sequence ID" value="NZ_FRBX01000005.1"/>
</dbReference>
<name>A0AB36P3V1_9FLAO</name>
<evidence type="ECO:0000313" key="1">
    <source>
        <dbReference type="EMBL" id="OXB06185.1"/>
    </source>
</evidence>
<accession>A0AB36P3V1</accession>
<keyword evidence="3" id="KW-1185">Reference proteome</keyword>
<evidence type="ECO:0000313" key="4">
    <source>
        <dbReference type="Proteomes" id="UP000198431"/>
    </source>
</evidence>
<gene>
    <name evidence="1" type="ORF">B0A72_09330</name>
    <name evidence="2" type="ORF">SAMN05444387_3642</name>
</gene>
<dbReference type="Proteomes" id="UP000198431">
    <property type="component" value="Unassembled WGS sequence"/>
</dbReference>
<evidence type="ECO:0000313" key="3">
    <source>
        <dbReference type="Proteomes" id="UP000184216"/>
    </source>
</evidence>
<comment type="caution">
    <text evidence="1">The sequence shown here is derived from an EMBL/GenBank/DDBJ whole genome shotgun (WGS) entry which is preliminary data.</text>
</comment>
<reference evidence="2 3" key="2">
    <citation type="submission" date="2016-11" db="EMBL/GenBank/DDBJ databases">
        <authorList>
            <person name="Varghese N."/>
            <person name="Submissions S."/>
        </authorList>
    </citation>
    <scope>NUCLEOTIDE SEQUENCE [LARGE SCALE GENOMIC DNA]</scope>
    <source>
        <strain evidence="2 3">DSM 6368</strain>
    </source>
</reference>
<reference evidence="1 4" key="1">
    <citation type="submission" date="2016-11" db="EMBL/GenBank/DDBJ databases">
        <title>Whole genomes of Flavobacteriaceae.</title>
        <authorList>
            <person name="Stine C."/>
            <person name="Li C."/>
            <person name="Tadesse D."/>
        </authorList>
    </citation>
    <scope>NUCLEOTIDE SEQUENCE [LARGE SCALE GENOMIC DNA]</scope>
    <source>
        <strain evidence="1 4">ATCC 19366</strain>
    </source>
</reference>
<evidence type="ECO:0000313" key="2">
    <source>
        <dbReference type="EMBL" id="SHM97408.1"/>
    </source>
</evidence>
<evidence type="ECO:0008006" key="5">
    <source>
        <dbReference type="Google" id="ProtNLM"/>
    </source>
</evidence>
<dbReference type="EMBL" id="FRBX01000005">
    <property type="protein sequence ID" value="SHM97408.1"/>
    <property type="molecule type" value="Genomic_DNA"/>
</dbReference>
<dbReference type="EMBL" id="MUHB01000007">
    <property type="protein sequence ID" value="OXB06185.1"/>
    <property type="molecule type" value="Genomic_DNA"/>
</dbReference>